<feature type="region of interest" description="Disordered" evidence="1">
    <location>
        <begin position="27"/>
        <end position="220"/>
    </location>
</feature>
<dbReference type="Pfam" id="PF08962">
    <property type="entry name" value="Rv2632c-like"/>
    <property type="match status" value="1"/>
</dbReference>
<sequence length="309" mass="32982">MHRRYPVKHRLTRPTCSSFLSGSCRTEAISTPKGRRSSLDGGPLPLLSASGRRERESSPSGRVVPASPHREREETDDHPGTPGGDPVLGVLPVAGPQPALEPVGPRALHPGRELHEGRQVRRACRPSGRRPGEGHRGQGGRRRPHDPRRAPRGGARARTQRGPLRLVHAECPPAQGRDRRRSGRPVRRGRARSDRAPQGSPCRTDQGRGAAGGKQGVMTGAPVSKSWTVQIDIGEHEGMTRAVAHLRTGDRTALTGTGTARLNPADPDVPEIGDELATARALSQLAHALLEAAADDISGVLHKPVELSG</sequence>
<dbReference type="OrthoDB" id="4828144at2"/>
<dbReference type="PROSITE" id="PS51257">
    <property type="entry name" value="PROKAR_LIPOPROTEIN"/>
    <property type="match status" value="1"/>
</dbReference>
<dbReference type="Gene3D" id="3.30.160.240">
    <property type="entry name" value="Rv1738"/>
    <property type="match status" value="1"/>
</dbReference>
<dbReference type="InterPro" id="IPR015057">
    <property type="entry name" value="Rv2632c-like"/>
</dbReference>
<evidence type="ECO:0000256" key="1">
    <source>
        <dbReference type="SAM" id="MobiDB-lite"/>
    </source>
</evidence>
<feature type="compositionally biased region" description="Basic and acidic residues" evidence="1">
    <location>
        <begin position="68"/>
        <end position="79"/>
    </location>
</feature>
<reference evidence="2 3" key="1">
    <citation type="submission" date="2018-11" db="EMBL/GenBank/DDBJ databases">
        <authorList>
            <person name="Li F."/>
        </authorList>
    </citation>
    <scope>NUCLEOTIDE SEQUENCE [LARGE SCALE GENOMIC DNA]</scope>
    <source>
        <strain evidence="2 3">Gsoil 818</strain>
    </source>
</reference>
<dbReference type="SUPFAM" id="SSF143212">
    <property type="entry name" value="Rv2632c-like"/>
    <property type="match status" value="1"/>
</dbReference>
<dbReference type="AlphaFoldDB" id="A0A3N0GG98"/>
<protein>
    <submittedName>
        <fullName evidence="2">DUF1876 domain-containing protein</fullName>
    </submittedName>
</protein>
<feature type="compositionally biased region" description="Basic and acidic residues" evidence="1">
    <location>
        <begin position="110"/>
        <end position="119"/>
    </location>
</feature>
<dbReference type="InterPro" id="IPR038070">
    <property type="entry name" value="Rv2632c-like_sf"/>
</dbReference>
<organism evidence="2 3">
    <name type="scientific">Nocardioides pocheonensis</name>
    <dbReference type="NCBI Taxonomy" id="661485"/>
    <lineage>
        <taxon>Bacteria</taxon>
        <taxon>Bacillati</taxon>
        <taxon>Actinomycetota</taxon>
        <taxon>Actinomycetes</taxon>
        <taxon>Propionibacteriales</taxon>
        <taxon>Nocardioidaceae</taxon>
        <taxon>Nocardioides</taxon>
    </lineage>
</organism>
<feature type="compositionally biased region" description="Low complexity" evidence="1">
    <location>
        <begin position="152"/>
        <end position="163"/>
    </location>
</feature>
<evidence type="ECO:0000313" key="3">
    <source>
        <dbReference type="Proteomes" id="UP000279994"/>
    </source>
</evidence>
<evidence type="ECO:0000313" key="2">
    <source>
        <dbReference type="EMBL" id="RNM11192.1"/>
    </source>
</evidence>
<comment type="caution">
    <text evidence="2">The sequence shown here is derived from an EMBL/GenBank/DDBJ whole genome shotgun (WGS) entry which is preliminary data.</text>
</comment>
<dbReference type="EMBL" id="RJSF01000049">
    <property type="protein sequence ID" value="RNM11192.1"/>
    <property type="molecule type" value="Genomic_DNA"/>
</dbReference>
<keyword evidence="3" id="KW-1185">Reference proteome</keyword>
<feature type="compositionally biased region" description="Basic residues" evidence="1">
    <location>
        <begin position="178"/>
        <end position="190"/>
    </location>
</feature>
<proteinExistence type="predicted"/>
<dbReference type="Proteomes" id="UP000279994">
    <property type="component" value="Unassembled WGS sequence"/>
</dbReference>
<name>A0A3N0GG98_9ACTN</name>
<gene>
    <name evidence="2" type="ORF">EFL26_23515</name>
</gene>
<feature type="compositionally biased region" description="Low complexity" evidence="1">
    <location>
        <begin position="39"/>
        <end position="50"/>
    </location>
</feature>
<accession>A0A3N0GG98</accession>